<dbReference type="EMBL" id="CP042913">
    <property type="protein sequence ID" value="QEG34899.1"/>
    <property type="molecule type" value="Genomic_DNA"/>
</dbReference>
<evidence type="ECO:0000259" key="1">
    <source>
        <dbReference type="Pfam" id="PF05161"/>
    </source>
</evidence>
<feature type="domain" description="MOFRL" evidence="1">
    <location>
        <begin position="365"/>
        <end position="472"/>
    </location>
</feature>
<keyword evidence="3" id="KW-0560">Oxidoreductase</keyword>
<dbReference type="SUPFAM" id="SSF82544">
    <property type="entry name" value="GckA/TtuD-like"/>
    <property type="match status" value="1"/>
</dbReference>
<dbReference type="InterPro" id="IPR007835">
    <property type="entry name" value="MOFRL"/>
</dbReference>
<reference evidence="3 4" key="1">
    <citation type="submission" date="2019-08" db="EMBL/GenBank/DDBJ databases">
        <title>Deep-cultivation of Planctomycetes and their phenomic and genomic characterization uncovers novel biology.</title>
        <authorList>
            <person name="Wiegand S."/>
            <person name="Jogler M."/>
            <person name="Boedeker C."/>
            <person name="Pinto D."/>
            <person name="Vollmers J."/>
            <person name="Rivas-Marin E."/>
            <person name="Kohn T."/>
            <person name="Peeters S.H."/>
            <person name="Heuer A."/>
            <person name="Rast P."/>
            <person name="Oberbeckmann S."/>
            <person name="Bunk B."/>
            <person name="Jeske O."/>
            <person name="Meyerdierks A."/>
            <person name="Storesund J.E."/>
            <person name="Kallscheuer N."/>
            <person name="Luecker S."/>
            <person name="Lage O.M."/>
            <person name="Pohl T."/>
            <person name="Merkel B.J."/>
            <person name="Hornburger P."/>
            <person name="Mueller R.-W."/>
            <person name="Bruemmer F."/>
            <person name="Labrenz M."/>
            <person name="Spormann A.M."/>
            <person name="Op den Camp H."/>
            <person name="Overmann J."/>
            <person name="Amann R."/>
            <person name="Jetten M.S.M."/>
            <person name="Mascher T."/>
            <person name="Medema M.H."/>
            <person name="Devos D.P."/>
            <person name="Kaster A.-K."/>
            <person name="Ovreas L."/>
            <person name="Rohde M."/>
            <person name="Galperin M.Y."/>
            <person name="Jogler C."/>
        </authorList>
    </citation>
    <scope>NUCLEOTIDE SEQUENCE [LARGE SCALE GENOMIC DNA]</scope>
    <source>
        <strain evidence="3 4">Pr1d</strain>
    </source>
</reference>
<sequence>MVVCAYYSLGLGPTVTKKYANCFFSLWCQTGSMKRDSETLREDALKIWHAGVAAVQPARLISESVAVAGKSLWLGDQEIDFDSIKRIIVVGAGKAGAAMALALEGALGEQVLRDKSVAGWVNVPADCLLPTKVIHLHAARPAGVNEPAEEGIVGTGEILSLVANLDSDDLCICLLSGGGSALLPAPIEGLSLLEKRDLIRTISAGGGNIQQLNAVRRELSRVKGGGLARVCRAGQTVSLILSDVLGDDLETIASGPTVLREPTPELAIQVLYDLGIQDHPSAQKAIQLLKHLPVETHPLNSSCSVSNLIIGNNATAVDAAGCEAERLGYSHAMISAREPEGAAEEVAAHFAEMAVTMRGEDGPDCLISGGEPTVRLCPADERGLGGRNQQLALAMLEAIDDWQGLCLVAGGTDGEDGPTDAAGALVNEPIAARARELGLDPRAYVKRNDAYHFFAEVNGLLKTGPTQTNVCDLRVLTVDR</sequence>
<dbReference type="InterPro" id="IPR039760">
    <property type="entry name" value="MOFRL_protein"/>
</dbReference>
<evidence type="ECO:0000313" key="3">
    <source>
        <dbReference type="EMBL" id="QEG34899.1"/>
    </source>
</evidence>
<dbReference type="InterPro" id="IPR025286">
    <property type="entry name" value="MOFRL_assoc_dom"/>
</dbReference>
<name>A0A5B9QAV5_9BACT</name>
<proteinExistence type="predicted"/>
<accession>A0A5B9QAV5</accession>
<dbReference type="GO" id="GO:0016618">
    <property type="term" value="F:hydroxypyruvate reductase [NAD(P)H] activity"/>
    <property type="evidence" value="ECO:0007669"/>
    <property type="project" value="UniProtKB-EC"/>
</dbReference>
<dbReference type="PANTHER" id="PTHR12227">
    <property type="entry name" value="GLYCERATE KINASE"/>
    <property type="match status" value="1"/>
</dbReference>
<organism evidence="3 4">
    <name type="scientific">Bythopirellula goksoeyrii</name>
    <dbReference type="NCBI Taxonomy" id="1400387"/>
    <lineage>
        <taxon>Bacteria</taxon>
        <taxon>Pseudomonadati</taxon>
        <taxon>Planctomycetota</taxon>
        <taxon>Planctomycetia</taxon>
        <taxon>Pirellulales</taxon>
        <taxon>Lacipirellulaceae</taxon>
        <taxon>Bythopirellula</taxon>
    </lineage>
</organism>
<dbReference type="PANTHER" id="PTHR12227:SF0">
    <property type="entry name" value="GLYCERATE KINASE"/>
    <property type="match status" value="1"/>
</dbReference>
<dbReference type="Pfam" id="PF13660">
    <property type="entry name" value="DUF4147"/>
    <property type="match status" value="1"/>
</dbReference>
<dbReference type="KEGG" id="bgok:Pr1d_21870"/>
<dbReference type="Proteomes" id="UP000323917">
    <property type="component" value="Chromosome"/>
</dbReference>
<gene>
    <name evidence="3" type="primary">ttuD</name>
    <name evidence="3" type="ORF">Pr1d_21870</name>
</gene>
<feature type="domain" description="MOFRL-associated" evidence="2">
    <location>
        <begin position="44"/>
        <end position="281"/>
    </location>
</feature>
<protein>
    <submittedName>
        <fullName evidence="3">Hydroxypyruvate reductase</fullName>
        <ecNumber evidence="3">1.1.1.81</ecNumber>
    </submittedName>
</protein>
<evidence type="ECO:0000259" key="2">
    <source>
        <dbReference type="Pfam" id="PF13660"/>
    </source>
</evidence>
<dbReference type="GO" id="GO:0008887">
    <property type="term" value="F:glycerate kinase activity"/>
    <property type="evidence" value="ECO:0007669"/>
    <property type="project" value="InterPro"/>
</dbReference>
<dbReference type="AlphaFoldDB" id="A0A5B9QAV5"/>
<keyword evidence="3" id="KW-0670">Pyruvate</keyword>
<dbReference type="Pfam" id="PF05161">
    <property type="entry name" value="MOFRL"/>
    <property type="match status" value="1"/>
</dbReference>
<dbReference type="EC" id="1.1.1.81" evidence="3"/>
<dbReference type="GO" id="GO:0005737">
    <property type="term" value="C:cytoplasm"/>
    <property type="evidence" value="ECO:0007669"/>
    <property type="project" value="TreeGrafter"/>
</dbReference>
<dbReference type="Gene3D" id="3.40.50.10180">
    <property type="entry name" value="Glycerate kinase, MOFRL-like N-terminal domain"/>
    <property type="match status" value="1"/>
</dbReference>
<dbReference type="Gene3D" id="3.40.1480.10">
    <property type="entry name" value="MOFRL domain"/>
    <property type="match status" value="1"/>
</dbReference>
<evidence type="ECO:0000313" key="4">
    <source>
        <dbReference type="Proteomes" id="UP000323917"/>
    </source>
</evidence>
<dbReference type="InterPro" id="IPR037035">
    <property type="entry name" value="GK-like_C_sf"/>
</dbReference>
<dbReference type="InterPro" id="IPR038614">
    <property type="entry name" value="GK_N_sf"/>
</dbReference>
<keyword evidence="4" id="KW-1185">Reference proteome</keyword>